<dbReference type="EMBL" id="CP033622">
    <property type="protein sequence ID" value="QIZ51510.1"/>
    <property type="molecule type" value="Genomic_DNA"/>
</dbReference>
<dbReference type="Proteomes" id="UP000500801">
    <property type="component" value="Chromosome"/>
</dbReference>
<evidence type="ECO:0000313" key="2">
    <source>
        <dbReference type="EMBL" id="QIZ51510.1"/>
    </source>
</evidence>
<reference evidence="2 3" key="1">
    <citation type="submission" date="2018-11" db="EMBL/GenBank/DDBJ databases">
        <title>Complete genome sequence of Dickeya zeae strain CE1 infecting Canna edulis Ker-Gawl. in China.</title>
        <authorList>
            <person name="Zhang J."/>
            <person name="Lin B."/>
            <person name="Shen H."/>
            <person name="Jiang S."/>
            <person name="Pu X."/>
            <person name="Sun D."/>
        </authorList>
    </citation>
    <scope>NUCLEOTIDE SEQUENCE [LARGE SCALE GENOMIC DNA]</scope>
    <source>
        <strain evidence="2 3">CE1</strain>
    </source>
</reference>
<dbReference type="AlphaFoldDB" id="A0AAE6Z1B9"/>
<keyword evidence="1" id="KW-1133">Transmembrane helix</keyword>
<organism evidence="2 3">
    <name type="scientific">Dickeya zeae</name>
    <dbReference type="NCBI Taxonomy" id="204042"/>
    <lineage>
        <taxon>Bacteria</taxon>
        <taxon>Pseudomonadati</taxon>
        <taxon>Pseudomonadota</taxon>
        <taxon>Gammaproteobacteria</taxon>
        <taxon>Enterobacterales</taxon>
        <taxon>Pectobacteriaceae</taxon>
        <taxon>Dickeya</taxon>
    </lineage>
</organism>
<gene>
    <name evidence="2" type="ORF">DWG24_12420</name>
</gene>
<feature type="transmembrane region" description="Helical" evidence="1">
    <location>
        <begin position="44"/>
        <end position="66"/>
    </location>
</feature>
<proteinExistence type="predicted"/>
<sequence>MKAIIYFFIFFFLTICLLPEHIVGDIVMNHLAISGDGEEAMDDFYFSVLIIRIIVSSVFAFALASLTGRLLKKRK</sequence>
<evidence type="ECO:0000313" key="3">
    <source>
        <dbReference type="Proteomes" id="UP000500801"/>
    </source>
</evidence>
<dbReference type="RefSeq" id="WP_168361065.1">
    <property type="nucleotide sequence ID" value="NZ_CP033622.1"/>
</dbReference>
<keyword evidence="1" id="KW-0812">Transmembrane</keyword>
<accession>A0AAE6Z1B9</accession>
<keyword evidence="1" id="KW-0472">Membrane</keyword>
<evidence type="ECO:0000256" key="1">
    <source>
        <dbReference type="SAM" id="Phobius"/>
    </source>
</evidence>
<name>A0AAE6Z1B9_9GAMM</name>
<protein>
    <submittedName>
        <fullName evidence="2">Uncharacterized protein</fullName>
    </submittedName>
</protein>